<evidence type="ECO:0000313" key="3">
    <source>
        <dbReference type="Proteomes" id="UP001189429"/>
    </source>
</evidence>
<evidence type="ECO:0000256" key="1">
    <source>
        <dbReference type="SAM" id="MobiDB-lite"/>
    </source>
</evidence>
<dbReference type="EMBL" id="CAUYUJ010000510">
    <property type="protein sequence ID" value="CAK0790989.1"/>
    <property type="molecule type" value="Genomic_DNA"/>
</dbReference>
<feature type="non-terminal residue" evidence="2">
    <location>
        <position position="1"/>
    </location>
</feature>
<reference evidence="2" key="1">
    <citation type="submission" date="2023-10" db="EMBL/GenBank/DDBJ databases">
        <authorList>
            <person name="Chen Y."/>
            <person name="Shah S."/>
            <person name="Dougan E. K."/>
            <person name="Thang M."/>
            <person name="Chan C."/>
        </authorList>
    </citation>
    <scope>NUCLEOTIDE SEQUENCE [LARGE SCALE GENOMIC DNA]</scope>
</reference>
<accession>A0ABN9PDQ1</accession>
<feature type="region of interest" description="Disordered" evidence="1">
    <location>
        <begin position="1"/>
        <end position="135"/>
    </location>
</feature>
<comment type="caution">
    <text evidence="2">The sequence shown here is derived from an EMBL/GenBank/DDBJ whole genome shotgun (WGS) entry which is preliminary data.</text>
</comment>
<dbReference type="Proteomes" id="UP001189429">
    <property type="component" value="Unassembled WGS sequence"/>
</dbReference>
<sequence>QGLEGEGAPPPPTSVPPMAEAGNGSRPPTPKGSEVGWPARQGKAPEDQSPAGRRFSHKSEALSLAARTCAAPKDHPAELQPGTQKPWSPTYAERPRSGGVSRGAVRPPRTPVIWPSDGLRPSSAAGPPHPRGWPAVPPPLRRQCQYLCYCDPVCAS</sequence>
<keyword evidence="3" id="KW-1185">Reference proteome</keyword>
<feature type="non-terminal residue" evidence="2">
    <location>
        <position position="156"/>
    </location>
</feature>
<evidence type="ECO:0000313" key="2">
    <source>
        <dbReference type="EMBL" id="CAK0790989.1"/>
    </source>
</evidence>
<protein>
    <submittedName>
        <fullName evidence="2">Uncharacterized protein</fullName>
    </submittedName>
</protein>
<proteinExistence type="predicted"/>
<gene>
    <name evidence="2" type="ORF">PCOR1329_LOCUS2060</name>
</gene>
<organism evidence="2 3">
    <name type="scientific">Prorocentrum cordatum</name>
    <dbReference type="NCBI Taxonomy" id="2364126"/>
    <lineage>
        <taxon>Eukaryota</taxon>
        <taxon>Sar</taxon>
        <taxon>Alveolata</taxon>
        <taxon>Dinophyceae</taxon>
        <taxon>Prorocentrales</taxon>
        <taxon>Prorocentraceae</taxon>
        <taxon>Prorocentrum</taxon>
    </lineage>
</organism>
<name>A0ABN9PDQ1_9DINO</name>